<dbReference type="Proteomes" id="UP000319908">
    <property type="component" value="Unassembled WGS sequence"/>
</dbReference>
<organism evidence="2 3">
    <name type="scientific">Allorhodopirellula heiligendammensis</name>
    <dbReference type="NCBI Taxonomy" id="2714739"/>
    <lineage>
        <taxon>Bacteria</taxon>
        <taxon>Pseudomonadati</taxon>
        <taxon>Planctomycetota</taxon>
        <taxon>Planctomycetia</taxon>
        <taxon>Pirellulales</taxon>
        <taxon>Pirellulaceae</taxon>
        <taxon>Allorhodopirellula</taxon>
    </lineage>
</organism>
<dbReference type="EMBL" id="SJPU01000001">
    <property type="protein sequence ID" value="TWU18779.1"/>
    <property type="molecule type" value="Genomic_DNA"/>
</dbReference>
<evidence type="ECO:0000313" key="3">
    <source>
        <dbReference type="Proteomes" id="UP000319908"/>
    </source>
</evidence>
<accession>A0A5C6C7Q8</accession>
<keyword evidence="3" id="KW-1185">Reference proteome</keyword>
<gene>
    <name evidence="2" type="ORF">Poly21_09450</name>
</gene>
<sequence length="558" mass="61833">MPALDPRREAASLGSQLSAAKSRLQKEFSTAAQLAPIQMTESASDSDHNANDKLPRLSTEEKQARVSDILAGYITLDAVDELHMYLYPSVDSLPRNVSIADSALVAWLEVRSQWTIPLGDDEIHQISRRIGLPQEFVQHFDPQVPAHVHTIRQAMDTGHIDPEVALAFYERQRQSLKTQSQTQGFDFGSVDFGRAHLPTYQGIVHFVKQNSNWLDDASRELVYQQWARPRGLMPKMDSQAISLVSILNTPTLWGDAVRFAARPTTSVEMLQMLHAAAIWHFSRNDMNSLPVVRRLQLNDRIASSEFVLDIDASDSAARNNDREQLLNPVSSPGLPSSQELVTRWIATLTLMSSAERSNFYRHLLRVPPPEPETEDSQQDASRRAAVLALTASGLAEDPVTHSLAVVLFCRWATPQQESALLHHARIYDREGSTVVDPDATGEAITRLCLLRSLSLGDAAKFWLHQAAWPRGCWDAWIGGGEYAERAFCEAMMRTDFVKMPAGFDEVLRLLGDIGGTATLTVLDGVELSLDPTTHSNMSQLIDSAQNKIANRISGAGGK</sequence>
<evidence type="ECO:0000256" key="1">
    <source>
        <dbReference type="SAM" id="MobiDB-lite"/>
    </source>
</evidence>
<feature type="region of interest" description="Disordered" evidence="1">
    <location>
        <begin position="35"/>
        <end position="61"/>
    </location>
</feature>
<comment type="caution">
    <text evidence="2">The sequence shown here is derived from an EMBL/GenBank/DDBJ whole genome shotgun (WGS) entry which is preliminary data.</text>
</comment>
<reference evidence="2 3" key="1">
    <citation type="journal article" date="2020" name="Antonie Van Leeuwenhoek">
        <title>Rhodopirellula heiligendammensis sp. nov., Rhodopirellula pilleata sp. nov., and Rhodopirellula solitaria sp. nov. isolated from natural or artificial marine surfaces in Northern Germany and California, USA, and emended description of the genus Rhodopirellula.</title>
        <authorList>
            <person name="Kallscheuer N."/>
            <person name="Wiegand S."/>
            <person name="Jogler M."/>
            <person name="Boedeker C."/>
            <person name="Peeters S.H."/>
            <person name="Rast P."/>
            <person name="Heuer A."/>
            <person name="Jetten M.S.M."/>
            <person name="Rohde M."/>
            <person name="Jogler C."/>
        </authorList>
    </citation>
    <scope>NUCLEOTIDE SEQUENCE [LARGE SCALE GENOMIC DNA]</scope>
    <source>
        <strain evidence="2 3">Poly21</strain>
    </source>
</reference>
<name>A0A5C6C7Q8_9BACT</name>
<dbReference type="AlphaFoldDB" id="A0A5C6C7Q8"/>
<evidence type="ECO:0000313" key="2">
    <source>
        <dbReference type="EMBL" id="TWU18779.1"/>
    </source>
</evidence>
<proteinExistence type="predicted"/>
<protein>
    <submittedName>
        <fullName evidence="2">Uncharacterized protein</fullName>
    </submittedName>
</protein>
<feature type="compositionally biased region" description="Basic and acidic residues" evidence="1">
    <location>
        <begin position="45"/>
        <end position="61"/>
    </location>
</feature>